<dbReference type="Gene3D" id="2.115.10.20">
    <property type="entry name" value="Glycosyl hydrolase domain, family 43"/>
    <property type="match status" value="1"/>
</dbReference>
<evidence type="ECO:0000256" key="2">
    <source>
        <dbReference type="ARBA" id="ARBA00022679"/>
    </source>
</evidence>
<dbReference type="PANTHER" id="PTHR34106">
    <property type="entry name" value="GLYCOSIDASE"/>
    <property type="match status" value="1"/>
</dbReference>
<keyword evidence="1" id="KW-0328">Glycosyltransferase</keyword>
<protein>
    <recommendedName>
        <fullName evidence="6">Glycosidase</fullName>
    </recommendedName>
</protein>
<comment type="similarity">
    <text evidence="3">Belongs to the glycosyl hydrolase 130 family.</text>
</comment>
<dbReference type="Proteomes" id="UP000181790">
    <property type="component" value="Unassembled WGS sequence"/>
</dbReference>
<organism evidence="4 5">
    <name type="scientific">Arsenicibacter rosenii</name>
    <dbReference type="NCBI Taxonomy" id="1750698"/>
    <lineage>
        <taxon>Bacteria</taxon>
        <taxon>Pseudomonadati</taxon>
        <taxon>Bacteroidota</taxon>
        <taxon>Cytophagia</taxon>
        <taxon>Cytophagales</taxon>
        <taxon>Spirosomataceae</taxon>
        <taxon>Arsenicibacter</taxon>
    </lineage>
</organism>
<comment type="caution">
    <text evidence="4">The sequence shown here is derived from an EMBL/GenBank/DDBJ whole genome shotgun (WGS) entry which is preliminary data.</text>
</comment>
<evidence type="ECO:0008006" key="6">
    <source>
        <dbReference type="Google" id="ProtNLM"/>
    </source>
</evidence>
<dbReference type="Pfam" id="PF04041">
    <property type="entry name" value="Glyco_hydro_130"/>
    <property type="match status" value="1"/>
</dbReference>
<dbReference type="EMBL" id="MORL01000006">
    <property type="protein sequence ID" value="OIN58767.1"/>
    <property type="molecule type" value="Genomic_DNA"/>
</dbReference>
<sequence length="480" mass="54852">MHITRTAIQFRANPGRVILRYLSLHGPHRVPHIAKRIDHMSEPEAEALLAQTRSLFADRHRRLDAVFRQHFAESTQRHPAPEHWPDNRRLLLGACMTMEYSTQAAALFNPSMVRHPDQSGLPEGAIRFIMSLRATGESHISSIEFRTGVLTADGAIQLDELTPYATRSAKNWQKTYTKDFVRERLRYFLHTSETILDELPDRFTATEAVQIMTTLPESGRHSRFHESQKALLEILDTNYDLVCEPDVPLTERVIFPNAKGESKGMEDVRFVQFTDEDGTTCYYSTYTAYDGETIKCQLMETTDFVEFRVRTMYGDGIQDKGMALFPEKIDGNYVMLSRQGGEFINIMFSEDLHVWDTWQTLAEPAFGWETVQLGNCGSPIKTEQGWLVLTHGVGPLRRYAIGVMLLDLQDPTRVIGRLAKPIIEPLESEREGYVPNVVYTCGWLRHQDQLIIPYAMSDSACGIITLSFQELLDELQKKNM</sequence>
<dbReference type="InterPro" id="IPR023296">
    <property type="entry name" value="Glyco_hydro_beta-prop_sf"/>
</dbReference>
<keyword evidence="2" id="KW-0808">Transferase</keyword>
<accession>A0A1S2VJ20</accession>
<dbReference type="PANTHER" id="PTHR34106:SF4">
    <property type="entry name" value="BLL5143 PROTEIN"/>
    <property type="match status" value="1"/>
</dbReference>
<dbReference type="GO" id="GO:0016757">
    <property type="term" value="F:glycosyltransferase activity"/>
    <property type="evidence" value="ECO:0007669"/>
    <property type="project" value="UniProtKB-KW"/>
</dbReference>
<gene>
    <name evidence="4" type="ORF">BLX24_13725</name>
</gene>
<evidence type="ECO:0000256" key="3">
    <source>
        <dbReference type="ARBA" id="ARBA00024356"/>
    </source>
</evidence>
<evidence type="ECO:0000256" key="1">
    <source>
        <dbReference type="ARBA" id="ARBA00022676"/>
    </source>
</evidence>
<proteinExistence type="inferred from homology"/>
<dbReference type="InterPro" id="IPR007184">
    <property type="entry name" value="Mannoside_phosphorylase"/>
</dbReference>
<keyword evidence="5" id="KW-1185">Reference proteome</keyword>
<dbReference type="SUPFAM" id="SSF75005">
    <property type="entry name" value="Arabinanase/levansucrase/invertase"/>
    <property type="match status" value="1"/>
</dbReference>
<dbReference type="AlphaFoldDB" id="A0A1S2VJ20"/>
<evidence type="ECO:0000313" key="5">
    <source>
        <dbReference type="Proteomes" id="UP000181790"/>
    </source>
</evidence>
<name>A0A1S2VJ20_9BACT</name>
<reference evidence="4 5" key="1">
    <citation type="submission" date="2016-10" db="EMBL/GenBank/DDBJ databases">
        <title>Arsenicibacter rosenii gen. nov., sp. nov., an efficient arsenic-methylating bacterium isolated from an arsenic-contaminated paddy soil.</title>
        <authorList>
            <person name="Huang K."/>
        </authorList>
    </citation>
    <scope>NUCLEOTIDE SEQUENCE [LARGE SCALE GENOMIC DNA]</scope>
    <source>
        <strain evidence="4 5">SM-1</strain>
    </source>
</reference>
<dbReference type="CDD" id="cd18613">
    <property type="entry name" value="GH130"/>
    <property type="match status" value="1"/>
</dbReference>
<evidence type="ECO:0000313" key="4">
    <source>
        <dbReference type="EMBL" id="OIN58767.1"/>
    </source>
</evidence>